<dbReference type="RefSeq" id="WP_091481387.1">
    <property type="nucleotide sequence ID" value="NZ_BJYC01000011.1"/>
</dbReference>
<organism evidence="2 3">
    <name type="scientific">Alkalibacterium pelagium</name>
    <dbReference type="NCBI Taxonomy" id="426702"/>
    <lineage>
        <taxon>Bacteria</taxon>
        <taxon>Bacillati</taxon>
        <taxon>Bacillota</taxon>
        <taxon>Bacilli</taxon>
        <taxon>Lactobacillales</taxon>
        <taxon>Carnobacteriaceae</taxon>
        <taxon>Alkalibacterium</taxon>
    </lineage>
</organism>
<dbReference type="InterPro" id="IPR053144">
    <property type="entry name" value="Acetyltransferase_Butenolide"/>
</dbReference>
<protein>
    <submittedName>
        <fullName evidence="2">Acetyltransferase (GNAT) domain-containing protein</fullName>
    </submittedName>
</protein>
<evidence type="ECO:0000313" key="3">
    <source>
        <dbReference type="Proteomes" id="UP000199081"/>
    </source>
</evidence>
<sequence length="144" mass="16252">MTKNNPIITYKTNSPISVSVLTDLYASVEWTGYTDHPDKMARLLDGSAYYESAWHGNRLVGLIRVVSDHASIVYVQDILVRPDYQRSGIGRKLMQSTLEEFDYIRQTVLMTDDSEETKAFYRSLGFISSNELGGLAFVKMNADA</sequence>
<dbReference type="InterPro" id="IPR000182">
    <property type="entry name" value="GNAT_dom"/>
</dbReference>
<dbReference type="Proteomes" id="UP000199081">
    <property type="component" value="Unassembled WGS sequence"/>
</dbReference>
<reference evidence="3" key="1">
    <citation type="submission" date="2016-10" db="EMBL/GenBank/DDBJ databases">
        <authorList>
            <person name="Varghese N."/>
            <person name="Submissions S."/>
        </authorList>
    </citation>
    <scope>NUCLEOTIDE SEQUENCE [LARGE SCALE GENOMIC DNA]</scope>
    <source>
        <strain evidence="3">DSM 19183</strain>
    </source>
</reference>
<evidence type="ECO:0000313" key="2">
    <source>
        <dbReference type="EMBL" id="SEK97527.1"/>
    </source>
</evidence>
<dbReference type="PROSITE" id="PS51186">
    <property type="entry name" value="GNAT"/>
    <property type="match status" value="1"/>
</dbReference>
<accession>A0A1H7LGL9</accession>
<dbReference type="EMBL" id="FNZU01000009">
    <property type="protein sequence ID" value="SEK97527.1"/>
    <property type="molecule type" value="Genomic_DNA"/>
</dbReference>
<name>A0A1H7LGL9_9LACT</name>
<dbReference type="PANTHER" id="PTHR43233">
    <property type="entry name" value="FAMILY N-ACETYLTRANSFERASE, PUTATIVE (AFU_ORTHOLOGUE AFUA_6G03350)-RELATED"/>
    <property type="match status" value="1"/>
</dbReference>
<dbReference type="STRING" id="426702.SAMN04488099_10964"/>
<dbReference type="AlphaFoldDB" id="A0A1H7LGL9"/>
<dbReference type="GO" id="GO:0016747">
    <property type="term" value="F:acyltransferase activity, transferring groups other than amino-acyl groups"/>
    <property type="evidence" value="ECO:0007669"/>
    <property type="project" value="InterPro"/>
</dbReference>
<dbReference type="Gene3D" id="3.40.630.30">
    <property type="match status" value="1"/>
</dbReference>
<evidence type="ECO:0000259" key="1">
    <source>
        <dbReference type="PROSITE" id="PS51186"/>
    </source>
</evidence>
<dbReference type="InterPro" id="IPR016181">
    <property type="entry name" value="Acyl_CoA_acyltransferase"/>
</dbReference>
<dbReference type="OrthoDB" id="9775804at2"/>
<dbReference type="PANTHER" id="PTHR43233:SF1">
    <property type="entry name" value="FAMILY N-ACETYLTRANSFERASE, PUTATIVE (AFU_ORTHOLOGUE AFUA_6G03350)-RELATED"/>
    <property type="match status" value="1"/>
</dbReference>
<proteinExistence type="predicted"/>
<keyword evidence="2" id="KW-0808">Transferase</keyword>
<dbReference type="Pfam" id="PF13673">
    <property type="entry name" value="Acetyltransf_10"/>
    <property type="match status" value="1"/>
</dbReference>
<keyword evidence="3" id="KW-1185">Reference proteome</keyword>
<feature type="domain" description="N-acetyltransferase" evidence="1">
    <location>
        <begin position="8"/>
        <end position="144"/>
    </location>
</feature>
<dbReference type="CDD" id="cd04301">
    <property type="entry name" value="NAT_SF"/>
    <property type="match status" value="1"/>
</dbReference>
<dbReference type="SUPFAM" id="SSF55729">
    <property type="entry name" value="Acyl-CoA N-acyltransferases (Nat)"/>
    <property type="match status" value="1"/>
</dbReference>
<gene>
    <name evidence="2" type="ORF">SAMN04488099_10964</name>
</gene>